<organism evidence="2 3">
    <name type="scientific">Corynebacterium kroppenstedtii (strain DSM 44385 / JCM 11950 / CIP 105744 / CCUG 35717)</name>
    <dbReference type="NCBI Taxonomy" id="645127"/>
    <lineage>
        <taxon>Bacteria</taxon>
        <taxon>Bacillati</taxon>
        <taxon>Actinomycetota</taxon>
        <taxon>Actinomycetes</taxon>
        <taxon>Mycobacteriales</taxon>
        <taxon>Corynebacteriaceae</taxon>
        <taxon>Corynebacterium</taxon>
    </lineage>
</organism>
<dbReference type="KEGG" id="ckp:ckrop_0137"/>
<dbReference type="Proteomes" id="UP000001473">
    <property type="component" value="Chromosome"/>
</dbReference>
<gene>
    <name evidence="2" type="ordered locus">ckrop_0137</name>
</gene>
<dbReference type="EMBL" id="CP001620">
    <property type="protein sequence ID" value="ACR16931.1"/>
    <property type="molecule type" value="Genomic_DNA"/>
</dbReference>
<keyword evidence="3" id="KW-1185">Reference proteome</keyword>
<keyword evidence="1" id="KW-0812">Transmembrane</keyword>
<dbReference type="AlphaFoldDB" id="C4LG81"/>
<evidence type="ECO:0000313" key="2">
    <source>
        <dbReference type="EMBL" id="ACR16931.1"/>
    </source>
</evidence>
<dbReference type="HOGENOM" id="CLU_2768816_0_0_11"/>
<feature type="transmembrane region" description="Helical" evidence="1">
    <location>
        <begin position="41"/>
        <end position="60"/>
    </location>
</feature>
<proteinExistence type="predicted"/>
<keyword evidence="1" id="KW-1133">Transmembrane helix</keyword>
<protein>
    <submittedName>
        <fullName evidence="2">Uncharacterized protein</fullName>
    </submittedName>
</protein>
<reference evidence="2 3" key="1">
    <citation type="journal article" date="2008" name="J. Biotechnol.">
        <title>Ultrafast pyrosequencing of Corynebacterium kroppenstedtii DSM44385 revealed insights into the physiology of a lipophilic corynebacterium that lacks mycolic acids.</title>
        <authorList>
            <person name="Tauch A."/>
            <person name="Schneider J."/>
            <person name="Szczepanowski R."/>
            <person name="Tilker A."/>
            <person name="Viehoever P."/>
            <person name="Gartemann K.-H."/>
            <person name="Arnold W."/>
            <person name="Blom J."/>
            <person name="Brinkrolf K."/>
            <person name="Brune I."/>
            <person name="Goetker S."/>
            <person name="Weisshaar B."/>
            <person name="Goesmann A."/>
            <person name="Droege M."/>
            <person name="Puehler A."/>
        </authorList>
    </citation>
    <scope>NUCLEOTIDE SEQUENCE [LARGE SCALE GENOMIC DNA]</scope>
    <source>
        <strain evidence="3">DSM 44385 / JCM 11950 / CIP 105744 / CCUG 35717</strain>
    </source>
</reference>
<evidence type="ECO:0000256" key="1">
    <source>
        <dbReference type="SAM" id="Phobius"/>
    </source>
</evidence>
<evidence type="ECO:0000313" key="3">
    <source>
        <dbReference type="Proteomes" id="UP000001473"/>
    </source>
</evidence>
<sequence length="69" mass="8002">MVTEKTEESMEVSPQVIEKVCGWRLKAHKLTALDLHKAQRLAVVVLFGKIHSLFDVMLYFRPHLTFSTF</sequence>
<keyword evidence="1" id="KW-0472">Membrane</keyword>
<accession>C4LG81</accession>
<name>C4LG81_CORK4</name>